<dbReference type="InterPro" id="IPR036866">
    <property type="entry name" value="RibonucZ/Hydroxyglut_hydro"/>
</dbReference>
<dbReference type="InParanoid" id="G2QCI1"/>
<evidence type="ECO:0000313" key="3">
    <source>
        <dbReference type="Proteomes" id="UP000007322"/>
    </source>
</evidence>
<dbReference type="OMA" id="ECSYTDA"/>
<organism evidence="2 3">
    <name type="scientific">Thermothelomyces thermophilus (strain ATCC 42464 / BCRC 31852 / DSM 1799)</name>
    <name type="common">Sporotrichum thermophile</name>
    <dbReference type="NCBI Taxonomy" id="573729"/>
    <lineage>
        <taxon>Eukaryota</taxon>
        <taxon>Fungi</taxon>
        <taxon>Dikarya</taxon>
        <taxon>Ascomycota</taxon>
        <taxon>Pezizomycotina</taxon>
        <taxon>Sordariomycetes</taxon>
        <taxon>Sordariomycetidae</taxon>
        <taxon>Sordariales</taxon>
        <taxon>Chaetomiaceae</taxon>
        <taxon>Thermothelomyces</taxon>
    </lineage>
</organism>
<dbReference type="Gene3D" id="3.60.15.10">
    <property type="entry name" value="Ribonuclease Z/Hydroxyacylglutathione hydrolase-like"/>
    <property type="match status" value="1"/>
</dbReference>
<dbReference type="CDD" id="cd07735">
    <property type="entry name" value="class_II_PDE_MBL-fold"/>
    <property type="match status" value="1"/>
</dbReference>
<dbReference type="FunCoup" id="G2QCI1">
    <property type="interactions" value="44"/>
</dbReference>
<dbReference type="EMBL" id="CP003004">
    <property type="protein sequence ID" value="AEO58157.1"/>
    <property type="molecule type" value="Genomic_DNA"/>
</dbReference>
<feature type="region of interest" description="Disordered" evidence="1">
    <location>
        <begin position="431"/>
        <end position="554"/>
    </location>
</feature>
<dbReference type="STRING" id="573729.G2QCI1"/>
<reference evidence="2 3" key="1">
    <citation type="journal article" date="2011" name="Nat. Biotechnol.">
        <title>Comparative genomic analysis of the thermophilic biomass-degrading fungi Myceliophthora thermophila and Thielavia terrestris.</title>
        <authorList>
            <person name="Berka R.M."/>
            <person name="Grigoriev I.V."/>
            <person name="Otillar R."/>
            <person name="Salamov A."/>
            <person name="Grimwood J."/>
            <person name="Reid I."/>
            <person name="Ishmael N."/>
            <person name="John T."/>
            <person name="Darmond C."/>
            <person name="Moisan M.-C."/>
            <person name="Henrissat B."/>
            <person name="Coutinho P.M."/>
            <person name="Lombard V."/>
            <person name="Natvig D.O."/>
            <person name="Lindquist E."/>
            <person name="Schmutz J."/>
            <person name="Lucas S."/>
            <person name="Harris P."/>
            <person name="Powlowski J."/>
            <person name="Bellemare A."/>
            <person name="Taylor D."/>
            <person name="Butler G."/>
            <person name="de Vries R.P."/>
            <person name="Allijn I.E."/>
            <person name="van den Brink J."/>
            <person name="Ushinsky S."/>
            <person name="Storms R."/>
            <person name="Powell A.J."/>
            <person name="Paulsen I.T."/>
            <person name="Elbourne L.D.H."/>
            <person name="Baker S.E."/>
            <person name="Magnuson J."/>
            <person name="LaBoissiere S."/>
            <person name="Clutterbuck A.J."/>
            <person name="Martinez D."/>
            <person name="Wogulis M."/>
            <person name="de Leon A.L."/>
            <person name="Rey M.W."/>
            <person name="Tsang A."/>
        </authorList>
    </citation>
    <scope>NUCLEOTIDE SEQUENCE [LARGE SCALE GENOMIC DNA]</scope>
    <source>
        <strain evidence="3">ATCC 42464 / BCRC 31852 / DSM 1799</strain>
    </source>
</reference>
<protein>
    <submittedName>
        <fullName evidence="2">Uncharacterized protein</fullName>
    </submittedName>
</protein>
<dbReference type="GO" id="GO:0004115">
    <property type="term" value="F:3',5'-cyclic-AMP phosphodiesterase activity"/>
    <property type="evidence" value="ECO:0007669"/>
    <property type="project" value="InterPro"/>
</dbReference>
<proteinExistence type="predicted"/>
<feature type="compositionally biased region" description="Basic and acidic residues" evidence="1">
    <location>
        <begin position="493"/>
        <end position="503"/>
    </location>
</feature>
<dbReference type="GeneID" id="11509280"/>
<dbReference type="SUPFAM" id="SSF56281">
    <property type="entry name" value="Metallo-hydrolase/oxidoreductase"/>
    <property type="match status" value="1"/>
</dbReference>
<accession>G2QCI1</accession>
<dbReference type="KEGG" id="mtm:MYCTH_2305328"/>
<dbReference type="GO" id="GO:1902660">
    <property type="term" value="P:negative regulation of glucose mediated signaling pathway"/>
    <property type="evidence" value="ECO:0007669"/>
    <property type="project" value="TreeGrafter"/>
</dbReference>
<dbReference type="PRINTS" id="PR00388">
    <property type="entry name" value="PDIESTERASE2"/>
</dbReference>
<gene>
    <name evidence="2" type="ORF">MYCTH_2305328</name>
</gene>
<name>G2QCI1_THET4</name>
<evidence type="ECO:0000256" key="1">
    <source>
        <dbReference type="SAM" id="MobiDB-lite"/>
    </source>
</evidence>
<dbReference type="Proteomes" id="UP000007322">
    <property type="component" value="Chromosome 3"/>
</dbReference>
<dbReference type="PANTHER" id="PTHR28283:SF1">
    <property type="entry name" value="3',5'-CYCLIC-NUCLEOTIDE PHOSPHODIESTERASE 1"/>
    <property type="match status" value="1"/>
</dbReference>
<dbReference type="Pfam" id="PF02112">
    <property type="entry name" value="PDEase_II"/>
    <property type="match status" value="2"/>
</dbReference>
<dbReference type="RefSeq" id="XP_003663402.1">
    <property type="nucleotide sequence ID" value="XM_003663354.1"/>
</dbReference>
<feature type="compositionally biased region" description="Low complexity" evidence="1">
    <location>
        <begin position="545"/>
        <end position="554"/>
    </location>
</feature>
<keyword evidence="3" id="KW-1185">Reference proteome</keyword>
<dbReference type="AlphaFoldDB" id="G2QCI1"/>
<dbReference type="VEuPathDB" id="FungiDB:MYCTH_2305328"/>
<dbReference type="GO" id="GO:0047555">
    <property type="term" value="F:3',5'-cyclic-GMP phosphodiesterase activity"/>
    <property type="evidence" value="ECO:0007669"/>
    <property type="project" value="TreeGrafter"/>
</dbReference>
<dbReference type="PANTHER" id="PTHR28283">
    <property type="entry name" value="3',5'-CYCLIC-NUCLEOTIDE PHOSPHODIESTERASE 1"/>
    <property type="match status" value="1"/>
</dbReference>
<dbReference type="OrthoDB" id="258495at2759"/>
<dbReference type="eggNOG" id="ENOG502RFKK">
    <property type="taxonomic scope" value="Eukaryota"/>
</dbReference>
<dbReference type="GO" id="GO:0006198">
    <property type="term" value="P:cAMP catabolic process"/>
    <property type="evidence" value="ECO:0007669"/>
    <property type="project" value="InterPro"/>
</dbReference>
<feature type="region of interest" description="Disordered" evidence="1">
    <location>
        <begin position="253"/>
        <end position="281"/>
    </location>
</feature>
<sequence>MPQVKAETMGLSSSEAADASHAMAGDAIVDDAPAQSPATAPVPAPTPALQVIVLGSGGGPLENNVTAFLVRSVASGWARGSVVAVDAGVHLSAIKTILEQTQPAKLGQPGGPALPHTLTTGPFAGLEVHHATADANAAEIHKTLIETYLITHPHLDHIAGFVINTAGLSGSRPKKVAGLPSTITALKTHVFNNVIWPNLSDENNGAGLVTYMRLVEGGSPALGEGEGRGYLEVCSGLAVKAWSVSHGHCIERHSHRGSSSTRHGSFDASSMGPGPPQVVPTPSRNIPQHTSLPTNIGAYLQQHERIQSSPASRRGSSFSVAPPIDDTVCVYDSSVYFVRDLATGREILIFGDVEPDSISLSPRNRQVWQEVAPRIVSGDLAAIFIECSYDDSRCDERLFGHLTPRFVCEEMIALAEEVIALRLEKERVMSGGRVGAERKRKRLSDEGSLPKRKNTPQPRGPISAADIPLSPRSIDPSWHIKPAVNPVSAYTSDFRDRSQDRIPKTIPLPTHPLRSTTTVEPNAAEAKGQDQDATSRAVPEPSPTPMSAATSATAASTAVTPLAVATSQLHLLQQENDESHSSSSTSPSLRNALRGLQVVVIHVKETMLDGPSAGNVILEELRAHEREAGLGIEFSISEAGSQYFF</sequence>
<dbReference type="HOGENOM" id="CLU_016658_1_0_1"/>
<evidence type="ECO:0000313" key="2">
    <source>
        <dbReference type="EMBL" id="AEO58157.1"/>
    </source>
</evidence>
<dbReference type="InterPro" id="IPR000396">
    <property type="entry name" value="Pdiesterase2"/>
</dbReference>